<dbReference type="CDD" id="cd07940">
    <property type="entry name" value="DRE_TIM_IPMS"/>
    <property type="match status" value="1"/>
</dbReference>
<dbReference type="InterPro" id="IPR054691">
    <property type="entry name" value="LeuA/HCS_post-cat"/>
</dbReference>
<organism evidence="11 12">
    <name type="scientific">Dictyobacter alpinus</name>
    <dbReference type="NCBI Taxonomy" id="2014873"/>
    <lineage>
        <taxon>Bacteria</taxon>
        <taxon>Bacillati</taxon>
        <taxon>Chloroflexota</taxon>
        <taxon>Ktedonobacteria</taxon>
        <taxon>Ktedonobacterales</taxon>
        <taxon>Dictyobacteraceae</taxon>
        <taxon>Dictyobacter</taxon>
    </lineage>
</organism>
<evidence type="ECO:0000256" key="4">
    <source>
        <dbReference type="ARBA" id="ARBA00022430"/>
    </source>
</evidence>
<dbReference type="EMBL" id="BIFT01000001">
    <property type="protein sequence ID" value="GCE27966.1"/>
    <property type="molecule type" value="Genomic_DNA"/>
</dbReference>
<dbReference type="PROSITE" id="PS00815">
    <property type="entry name" value="AIPM_HOMOCIT_SYNTH_1"/>
    <property type="match status" value="1"/>
</dbReference>
<dbReference type="PROSITE" id="PS50991">
    <property type="entry name" value="PYR_CT"/>
    <property type="match status" value="1"/>
</dbReference>
<evidence type="ECO:0000256" key="5">
    <source>
        <dbReference type="ARBA" id="ARBA00022605"/>
    </source>
</evidence>
<keyword evidence="7" id="KW-0464">Manganese</keyword>
<keyword evidence="5" id="KW-0028">Amino-acid biosynthesis</keyword>
<dbReference type="PANTHER" id="PTHR10277">
    <property type="entry name" value="HOMOCITRATE SYNTHASE-RELATED"/>
    <property type="match status" value="1"/>
</dbReference>
<keyword evidence="6 9" id="KW-0808">Transferase</keyword>
<dbReference type="RefSeq" id="WP_126628238.1">
    <property type="nucleotide sequence ID" value="NZ_BIFT01000001.1"/>
</dbReference>
<sequence>MGDPAVVKIFDTTLRDGEQSPGATLTIAEKLQVAEQLGRLNVDIIEAGFPAASPGDLTAVKEIAQLVRNVAVAGLARANKDDIDVAWEAVCAAEQPVIHVFLATSDIHLQHKLFLSREEALASVRAMVAYARSLCPTVEFSAEDATRSDHDYLCRVFEAAIQAGATTVNVPDTVGYTFPHEYEALFRMLRERVPGMDTVTMSAHCHDDLGMATANTLAAIRGGARQVEVTVNGLGERAGNTPLEEVVMALRTRTDFFGGIDTRINAHQLLATSQIVSRLTSVPVQPNKAIVGNNAFAHEAGIHQDGMLKNRMTYEIMTPQSVGWNDTNFVLGKHSGRHGLDARLRKLGYTLDADQLQAAYNRFVALADQKKLINDTDLNYIIESGKETPAAV</sequence>
<dbReference type="GO" id="GO:0009098">
    <property type="term" value="P:L-leucine biosynthetic process"/>
    <property type="evidence" value="ECO:0007669"/>
    <property type="project" value="UniProtKB-KW"/>
</dbReference>
<accession>A0A402B9F4</accession>
<comment type="pathway">
    <text evidence="1">Amino-acid biosynthesis; L-leucine biosynthesis; L-leucine from 3-methyl-2-oxobutanoate: step 1/4.</text>
</comment>
<evidence type="ECO:0000256" key="3">
    <source>
        <dbReference type="ARBA" id="ARBA00012973"/>
    </source>
</evidence>
<dbReference type="EC" id="2.3.3.13" evidence="3"/>
<dbReference type="GO" id="GO:0003852">
    <property type="term" value="F:2-isopropylmalate synthase activity"/>
    <property type="evidence" value="ECO:0007669"/>
    <property type="project" value="UniProtKB-EC"/>
</dbReference>
<dbReference type="FunFam" id="1.10.238.260:FF:000001">
    <property type="entry name" value="2-isopropylmalate synthase"/>
    <property type="match status" value="1"/>
</dbReference>
<reference evidence="12" key="1">
    <citation type="submission" date="2018-12" db="EMBL/GenBank/DDBJ databases">
        <title>Tengunoibacter tsumagoiensis gen. nov., sp. nov., Dictyobacter kobayashii sp. nov., D. alpinus sp. nov., and D. joshuensis sp. nov. and description of Dictyobacteraceae fam. nov. within the order Ktedonobacterales isolated from Tengu-no-mugimeshi.</title>
        <authorList>
            <person name="Wang C.M."/>
            <person name="Zheng Y."/>
            <person name="Sakai Y."/>
            <person name="Toyoda A."/>
            <person name="Minakuchi Y."/>
            <person name="Abe K."/>
            <person name="Yokota A."/>
            <person name="Yabe S."/>
        </authorList>
    </citation>
    <scope>NUCLEOTIDE SEQUENCE [LARGE SCALE GENOMIC DNA]</scope>
    <source>
        <strain evidence="12">Uno16</strain>
    </source>
</reference>
<evidence type="ECO:0000256" key="2">
    <source>
        <dbReference type="ARBA" id="ARBA00009396"/>
    </source>
</evidence>
<feature type="domain" description="Pyruvate carboxyltransferase" evidence="10">
    <location>
        <begin position="7"/>
        <end position="270"/>
    </location>
</feature>
<gene>
    <name evidence="11" type="ORF">KDA_34500</name>
</gene>
<keyword evidence="4" id="KW-0432">Leucine biosynthesis</keyword>
<dbReference type="PANTHER" id="PTHR10277:SF9">
    <property type="entry name" value="2-ISOPROPYLMALATE SYNTHASE 1, CHLOROPLASTIC-RELATED"/>
    <property type="match status" value="1"/>
</dbReference>
<dbReference type="PROSITE" id="PS00816">
    <property type="entry name" value="AIPM_HOMOCIT_SYNTH_2"/>
    <property type="match status" value="1"/>
</dbReference>
<protein>
    <recommendedName>
        <fullName evidence="3">2-isopropylmalate synthase</fullName>
        <ecNumber evidence="3">2.3.3.13</ecNumber>
    </recommendedName>
</protein>
<dbReference type="InterPro" id="IPR050073">
    <property type="entry name" value="2-IPM_HCS-like"/>
</dbReference>
<dbReference type="InterPro" id="IPR002034">
    <property type="entry name" value="AIPM/Hcit_synth_CS"/>
</dbReference>
<keyword evidence="8" id="KW-0100">Branched-chain amino acid biosynthesis</keyword>
<evidence type="ECO:0000256" key="9">
    <source>
        <dbReference type="RuleBase" id="RU003523"/>
    </source>
</evidence>
<evidence type="ECO:0000256" key="1">
    <source>
        <dbReference type="ARBA" id="ARBA00004689"/>
    </source>
</evidence>
<evidence type="ECO:0000259" key="10">
    <source>
        <dbReference type="PROSITE" id="PS50991"/>
    </source>
</evidence>
<dbReference type="AlphaFoldDB" id="A0A402B9F4"/>
<evidence type="ECO:0000313" key="11">
    <source>
        <dbReference type="EMBL" id="GCE27966.1"/>
    </source>
</evidence>
<dbReference type="InterPro" id="IPR013785">
    <property type="entry name" value="Aldolase_TIM"/>
</dbReference>
<dbReference type="NCBIfam" id="NF002086">
    <property type="entry name" value="PRK00915.1-3"/>
    <property type="match status" value="1"/>
</dbReference>
<dbReference type="Proteomes" id="UP000287171">
    <property type="component" value="Unassembled WGS sequence"/>
</dbReference>
<dbReference type="Gene3D" id="3.20.20.70">
    <property type="entry name" value="Aldolase class I"/>
    <property type="match status" value="1"/>
</dbReference>
<evidence type="ECO:0000256" key="8">
    <source>
        <dbReference type="ARBA" id="ARBA00023304"/>
    </source>
</evidence>
<proteinExistence type="inferred from homology"/>
<name>A0A402B9F4_9CHLR</name>
<keyword evidence="12" id="KW-1185">Reference proteome</keyword>
<dbReference type="Gene3D" id="1.10.238.260">
    <property type="match status" value="1"/>
</dbReference>
<comment type="caution">
    <text evidence="11">The sequence shown here is derived from an EMBL/GenBank/DDBJ whole genome shotgun (WGS) entry which is preliminary data.</text>
</comment>
<dbReference type="Pfam" id="PF00682">
    <property type="entry name" value="HMGL-like"/>
    <property type="match status" value="1"/>
</dbReference>
<comment type="similarity">
    <text evidence="2">Belongs to the alpha-IPM synthase/homocitrate synthase family. LeuA type 1 subfamily.</text>
</comment>
<dbReference type="InterPro" id="IPR000891">
    <property type="entry name" value="PYR_CT"/>
</dbReference>
<evidence type="ECO:0000256" key="6">
    <source>
        <dbReference type="ARBA" id="ARBA00022679"/>
    </source>
</evidence>
<dbReference type="SUPFAM" id="SSF51569">
    <property type="entry name" value="Aldolase"/>
    <property type="match status" value="1"/>
</dbReference>
<evidence type="ECO:0000256" key="7">
    <source>
        <dbReference type="ARBA" id="ARBA00023211"/>
    </source>
</evidence>
<evidence type="ECO:0000313" key="12">
    <source>
        <dbReference type="Proteomes" id="UP000287171"/>
    </source>
</evidence>
<dbReference type="FunFam" id="3.20.20.70:FF:000010">
    <property type="entry name" value="2-isopropylmalate synthase"/>
    <property type="match status" value="1"/>
</dbReference>
<dbReference type="Pfam" id="PF22617">
    <property type="entry name" value="HCS_D2"/>
    <property type="match status" value="1"/>
</dbReference>
<dbReference type="OrthoDB" id="9804858at2"/>